<gene>
    <name evidence="1" type="ORF">APECO1_1702</name>
</gene>
<dbReference type="KEGG" id="ecv:APECO1_1702"/>
<dbReference type="EMBL" id="CP000468">
    <property type="protein sequence ID" value="ABI99767.1"/>
    <property type="molecule type" value="Genomic_DNA"/>
</dbReference>
<evidence type="ECO:0000313" key="1">
    <source>
        <dbReference type="EMBL" id="ABI99767.1"/>
    </source>
</evidence>
<organism evidence="1 2">
    <name type="scientific">Escherichia coli O1:K1 / APEC</name>
    <dbReference type="NCBI Taxonomy" id="405955"/>
    <lineage>
        <taxon>Bacteria</taxon>
        <taxon>Pseudomonadati</taxon>
        <taxon>Pseudomonadota</taxon>
        <taxon>Gammaproteobacteria</taxon>
        <taxon>Enterobacterales</taxon>
        <taxon>Enterobacteriaceae</taxon>
        <taxon>Escherichia</taxon>
    </lineage>
</organism>
<reference evidence="1 2" key="1">
    <citation type="journal article" date="2007" name="J. Bacteriol.">
        <title>The genome sequence of avian pathogenic Escherichia coli strain O1:K1:H7 shares strong similarities with human extraintestinal pathogenic E. coli genomes.</title>
        <authorList>
            <person name="Johnson T.J."/>
            <person name="Kariyawasam S."/>
            <person name="Wannemuehler Y."/>
            <person name="Mangiamele P."/>
            <person name="Johnson S.J."/>
            <person name="Doetkott C."/>
            <person name="Skyberg J.A."/>
            <person name="Lynne A.M."/>
            <person name="Johnson J.R."/>
            <person name="Nolan L.K."/>
        </authorList>
    </citation>
    <scope>NUCLEOTIDE SEQUENCE [LARGE SCALE GENOMIC DNA]</scope>
    <source>
        <strain evidence="1">APEC O1</strain>
    </source>
</reference>
<keyword evidence="2" id="KW-1185">Reference proteome</keyword>
<name>A0A0H2YWZ3_ECOK1</name>
<dbReference type="AlphaFoldDB" id="A0A0H2YWZ3"/>
<accession>A0A0H2YWZ3</accession>
<sequence>MICQSVRCFNGLTCRTKWLWVFIPISDEKLNRCKYVICPVSPPRAKLSEVKRRLPVVTGTMASLPGHCIQSSVRVTLTGTRTSAMGLPMDLAVPVA</sequence>
<proteinExistence type="predicted"/>
<dbReference type="Proteomes" id="UP000008216">
    <property type="component" value="Chromosome"/>
</dbReference>
<dbReference type="HOGENOM" id="CLU_2355275_0_0_6"/>
<evidence type="ECO:0000313" key="2">
    <source>
        <dbReference type="Proteomes" id="UP000008216"/>
    </source>
</evidence>
<protein>
    <submittedName>
        <fullName evidence="1">Uncharacterized protein</fullName>
    </submittedName>
</protein>